<keyword evidence="8 10" id="KW-1133">Transmembrane helix</keyword>
<feature type="transmembrane region" description="Helical" evidence="10">
    <location>
        <begin position="809"/>
        <end position="832"/>
    </location>
</feature>
<keyword evidence="3 10" id="KW-0813">Transport</keyword>
<dbReference type="PANTHER" id="PTHR15495:SF7">
    <property type="entry name" value="GPI INOSITOL-DEACYLASE"/>
    <property type="match status" value="1"/>
</dbReference>
<keyword evidence="6 10" id="KW-0256">Endoplasmic reticulum</keyword>
<evidence type="ECO:0000259" key="12">
    <source>
        <dbReference type="Pfam" id="PF25140"/>
    </source>
</evidence>
<comment type="subcellular location">
    <subcellularLocation>
        <location evidence="1">Endoplasmic reticulum membrane</location>
        <topology evidence="1">Multi-pass membrane protein</topology>
    </subcellularLocation>
</comment>
<accession>A0ABN8LJY7</accession>
<feature type="transmembrane region" description="Helical" evidence="10">
    <location>
        <begin position="612"/>
        <end position="632"/>
    </location>
</feature>
<feature type="transmembrane region" description="Helical" evidence="10">
    <location>
        <begin position="892"/>
        <end position="910"/>
    </location>
</feature>
<evidence type="ECO:0000256" key="9">
    <source>
        <dbReference type="ARBA" id="ARBA00023136"/>
    </source>
</evidence>
<protein>
    <recommendedName>
        <fullName evidence="10">GPI inositol-deacylase</fullName>
        <ecNumber evidence="10">3.1.-.-</ecNumber>
    </recommendedName>
</protein>
<dbReference type="Pfam" id="PF25140">
    <property type="entry name" value="PGAP1_TMD"/>
    <property type="match status" value="1"/>
</dbReference>
<evidence type="ECO:0000256" key="2">
    <source>
        <dbReference type="ARBA" id="ARBA00006931"/>
    </source>
</evidence>
<feature type="transmembrane region" description="Helical" evidence="10">
    <location>
        <begin position="746"/>
        <end position="771"/>
    </location>
</feature>
<gene>
    <name evidence="13" type="ORF">PEVE_00021653</name>
</gene>
<keyword evidence="4 10" id="KW-0812">Transmembrane</keyword>
<dbReference type="PANTHER" id="PTHR15495">
    <property type="entry name" value="NEGATIVE REGULATOR OF VESICLE FORMATION-RELATED"/>
    <property type="match status" value="1"/>
</dbReference>
<dbReference type="EMBL" id="CALNXI010000029">
    <property type="protein sequence ID" value="CAH3015811.1"/>
    <property type="molecule type" value="Genomic_DNA"/>
</dbReference>
<dbReference type="SUPFAM" id="SSF53474">
    <property type="entry name" value="alpha/beta-Hydrolases"/>
    <property type="match status" value="1"/>
</dbReference>
<keyword evidence="9 10" id="KW-0472">Membrane</keyword>
<dbReference type="EC" id="3.1.-.-" evidence="10"/>
<comment type="similarity">
    <text evidence="2 10">Belongs to the GPI inositol-deacylase family.</text>
</comment>
<feature type="domain" description="GPI inositol-deacylase transmembrane" evidence="12">
    <location>
        <begin position="613"/>
        <end position="903"/>
    </location>
</feature>
<evidence type="ECO:0000256" key="3">
    <source>
        <dbReference type="ARBA" id="ARBA00022448"/>
    </source>
</evidence>
<evidence type="ECO:0000259" key="11">
    <source>
        <dbReference type="Pfam" id="PF07819"/>
    </source>
</evidence>
<dbReference type="Proteomes" id="UP001159427">
    <property type="component" value="Unassembled WGS sequence"/>
</dbReference>
<feature type="transmembrane region" description="Helical" evidence="10">
    <location>
        <begin position="12"/>
        <end position="32"/>
    </location>
</feature>
<feature type="transmembrane region" description="Helical" evidence="10">
    <location>
        <begin position="694"/>
        <end position="725"/>
    </location>
</feature>
<reference evidence="13 14" key="1">
    <citation type="submission" date="2022-05" db="EMBL/GenBank/DDBJ databases">
        <authorList>
            <consortium name="Genoscope - CEA"/>
            <person name="William W."/>
        </authorList>
    </citation>
    <scope>NUCLEOTIDE SEQUENCE [LARGE SCALE GENOMIC DNA]</scope>
</reference>
<dbReference type="InterPro" id="IPR029058">
    <property type="entry name" value="AB_hydrolase_fold"/>
</dbReference>
<sequence length="920" mass="105189">MALYISRTQHLVLITWLAVFAAFALVGIRDFLVNIEDNRCEMTYMYEWPRYIRVPLWKGTSKRFPRYALHLYGEGDYADRSSNLKLTGIPVLFIPGNAGSYKQVRSLASVALRKAESLSSRVHFNYFTADLDESLSGLYGGVLKEQTEFVRLCITRIVWLYRKTSNPPKSVVLIGHSMGGLIARGLFAMRNFSTHLVHTIITLGTPHQHPIVSLDPQLADYYENINSFWKSQTFMNENESRLKNITLVSVSGGFRDVLVRSSPSSLKQIARPSQTISIVTSSVPRAWVSVDHLCLCWCRQLVLITNRALFDMIDQEKRQIMENKQHRVKIFTHHFLKNSGQSIVTLDQTGKVKSRMDKYFNPVVLHKRLWRFKGTGKNLNEQRLFAFSLDEWTATHNFLIIMTSVESESWLLGCQKTSGQACSTVTDLTHLAELLPWNGTAMKFVKLDLANFAEMEYLAVHVPPSTRSNIVWSEFHSSDSSVYNVQLPGLFARKSTVLDIPSDTIFANISIKSVAKAWKVFVFYVEAMDCDNRNSLLIGRIHVPWFNEDKYSFSSNGHANLVLKLNHPKPRGTREHVQIHLWLDPKCSHRVSAQFDFYQTLGQIYRFYYVQLPYWAFSVVMLVIAWQLSSMNNEQQCDSFFSLVANAAKSLRVLLLVIQSHFFISQLVLAYFVWKGDIGQHSWLPNIDDLKTFIWLIPLVLIISTAVIIVITLFVWVGMFARLGGFILSHFKVLPQIPTKLGTKDWIFMVVEVVTAFLFCGTLALVLIFLVCLWKTWKYAAIVKAFRKKEQIQQKDKRLMALLESFGNFYLTLCVLTLLVISINIPALAVWAKNISLSFRLSADHTSLFSVVISINITLFDPLIVVPRSLVYLCFMLSIAVAQAPVLPLYLIPYTICFLLTVLNVSHYVCSTKSERFKED</sequence>
<keyword evidence="5 10" id="KW-0378">Hydrolase</keyword>
<keyword evidence="14" id="KW-1185">Reference proteome</keyword>
<dbReference type="InterPro" id="IPR056824">
    <property type="entry name" value="PGAP1_TMD"/>
</dbReference>
<dbReference type="InterPro" id="IPR012908">
    <property type="entry name" value="PGAP1-ab_dom-like"/>
</dbReference>
<evidence type="ECO:0000256" key="7">
    <source>
        <dbReference type="ARBA" id="ARBA00022927"/>
    </source>
</evidence>
<evidence type="ECO:0000256" key="10">
    <source>
        <dbReference type="RuleBase" id="RU365011"/>
    </source>
</evidence>
<evidence type="ECO:0000256" key="5">
    <source>
        <dbReference type="ARBA" id="ARBA00022801"/>
    </source>
</evidence>
<feature type="domain" description="GPI inositol-deacylase PGAP1-like alpha/beta" evidence="11">
    <location>
        <begin position="86"/>
        <end position="312"/>
    </location>
</feature>
<organism evidence="13 14">
    <name type="scientific">Porites evermanni</name>
    <dbReference type="NCBI Taxonomy" id="104178"/>
    <lineage>
        <taxon>Eukaryota</taxon>
        <taxon>Metazoa</taxon>
        <taxon>Cnidaria</taxon>
        <taxon>Anthozoa</taxon>
        <taxon>Hexacorallia</taxon>
        <taxon>Scleractinia</taxon>
        <taxon>Fungiina</taxon>
        <taxon>Poritidae</taxon>
        <taxon>Porites</taxon>
    </lineage>
</organism>
<comment type="caution">
    <text evidence="13">The sequence shown here is derived from an EMBL/GenBank/DDBJ whole genome shotgun (WGS) entry which is preliminary data.</text>
</comment>
<keyword evidence="7 10" id="KW-0653">Protein transport</keyword>
<evidence type="ECO:0000256" key="4">
    <source>
        <dbReference type="ARBA" id="ARBA00022692"/>
    </source>
</evidence>
<dbReference type="InterPro" id="IPR039529">
    <property type="entry name" value="PGAP1/BST1"/>
</dbReference>
<comment type="function">
    <text evidence="10">Involved in inositol deacylation of GPI-anchored proteins which plays important roles in the quality control and ER-associated degradation of GPI-anchored proteins.</text>
</comment>
<evidence type="ECO:0000256" key="1">
    <source>
        <dbReference type="ARBA" id="ARBA00004477"/>
    </source>
</evidence>
<dbReference type="Pfam" id="PF24660">
    <property type="entry name" value="PGAP1_3rd"/>
    <property type="match status" value="1"/>
</dbReference>
<proteinExistence type="inferred from homology"/>
<feature type="transmembrane region" description="Helical" evidence="10">
    <location>
        <begin position="653"/>
        <end position="674"/>
    </location>
</feature>
<dbReference type="Pfam" id="PF07819">
    <property type="entry name" value="PGAP1"/>
    <property type="match status" value="1"/>
</dbReference>
<evidence type="ECO:0000256" key="8">
    <source>
        <dbReference type="ARBA" id="ARBA00022989"/>
    </source>
</evidence>
<evidence type="ECO:0000313" key="14">
    <source>
        <dbReference type="Proteomes" id="UP001159427"/>
    </source>
</evidence>
<evidence type="ECO:0000256" key="6">
    <source>
        <dbReference type="ARBA" id="ARBA00022824"/>
    </source>
</evidence>
<dbReference type="Gene3D" id="3.40.50.1820">
    <property type="entry name" value="alpha/beta hydrolase"/>
    <property type="match status" value="1"/>
</dbReference>
<name>A0ABN8LJY7_9CNID</name>
<evidence type="ECO:0000313" key="13">
    <source>
        <dbReference type="EMBL" id="CAH3015811.1"/>
    </source>
</evidence>